<dbReference type="Proteomes" id="UP000051010">
    <property type="component" value="Unassembled WGS sequence"/>
</dbReference>
<dbReference type="EMBL" id="AZFZ01000020">
    <property type="protein sequence ID" value="KRM44109.1"/>
    <property type="molecule type" value="Genomic_DNA"/>
</dbReference>
<evidence type="ECO:0000313" key="1">
    <source>
        <dbReference type="EMBL" id="KRM44109.1"/>
    </source>
</evidence>
<name>A0A0R1YPC1_9LACO</name>
<organism evidence="1 2">
    <name type="scientific">Lentilactobacillus parafarraginis DSM 18390 = JCM 14109</name>
    <dbReference type="NCBI Taxonomy" id="1423786"/>
    <lineage>
        <taxon>Bacteria</taxon>
        <taxon>Bacillati</taxon>
        <taxon>Bacillota</taxon>
        <taxon>Bacilli</taxon>
        <taxon>Lactobacillales</taxon>
        <taxon>Lactobacillaceae</taxon>
        <taxon>Lentilactobacillus</taxon>
    </lineage>
</organism>
<proteinExistence type="predicted"/>
<comment type="caution">
    <text evidence="1">The sequence shown here is derived from an EMBL/GenBank/DDBJ whole genome shotgun (WGS) entry which is preliminary data.</text>
</comment>
<protein>
    <submittedName>
        <fullName evidence="1">Uncharacterized protein</fullName>
    </submittedName>
</protein>
<dbReference type="PATRIC" id="fig|1423786.4.peg.1034"/>
<gene>
    <name evidence="1" type="ORF">FD47_GL000983</name>
</gene>
<evidence type="ECO:0000313" key="2">
    <source>
        <dbReference type="Proteomes" id="UP000051010"/>
    </source>
</evidence>
<accession>A0A0R1YPC1</accession>
<dbReference type="AlphaFoldDB" id="A0A0R1YPC1"/>
<sequence>MNQDQLDLLNFFLNRTFDSKRGQAEILLLQVFSTQENRPLTQHRIDDIESKLLPLVKPEYFAAVKERLDHFPNRNEPLTME</sequence>
<reference evidence="1 2" key="1">
    <citation type="journal article" date="2015" name="Genome Announc.">
        <title>Expanding the biotechnology potential of lactobacilli through comparative genomics of 213 strains and associated genera.</title>
        <authorList>
            <person name="Sun Z."/>
            <person name="Harris H.M."/>
            <person name="McCann A."/>
            <person name="Guo C."/>
            <person name="Argimon S."/>
            <person name="Zhang W."/>
            <person name="Yang X."/>
            <person name="Jeffery I.B."/>
            <person name="Cooney J.C."/>
            <person name="Kagawa T.F."/>
            <person name="Liu W."/>
            <person name="Song Y."/>
            <person name="Salvetti E."/>
            <person name="Wrobel A."/>
            <person name="Rasinkangas P."/>
            <person name="Parkhill J."/>
            <person name="Rea M.C."/>
            <person name="O'Sullivan O."/>
            <person name="Ritari J."/>
            <person name="Douillard F.P."/>
            <person name="Paul Ross R."/>
            <person name="Yang R."/>
            <person name="Briner A.E."/>
            <person name="Felis G.E."/>
            <person name="de Vos W.M."/>
            <person name="Barrangou R."/>
            <person name="Klaenhammer T.R."/>
            <person name="Caufield P.W."/>
            <person name="Cui Y."/>
            <person name="Zhang H."/>
            <person name="O'Toole P.W."/>
        </authorList>
    </citation>
    <scope>NUCLEOTIDE SEQUENCE [LARGE SCALE GENOMIC DNA]</scope>
    <source>
        <strain evidence="1 2">DSM 18390</strain>
    </source>
</reference>
<dbReference type="RefSeq" id="WP_008211578.1">
    <property type="nucleotide sequence ID" value="NZ_AZFZ01000020.1"/>
</dbReference>